<evidence type="ECO:0000256" key="3">
    <source>
        <dbReference type="ARBA" id="ARBA00022833"/>
    </source>
</evidence>
<dbReference type="Gene3D" id="3.30.40.10">
    <property type="entry name" value="Zinc/RING finger domain, C3HC4 (zinc finger)"/>
    <property type="match status" value="1"/>
</dbReference>
<dbReference type="GO" id="GO:0006511">
    <property type="term" value="P:ubiquitin-dependent protein catabolic process"/>
    <property type="evidence" value="ECO:0000318"/>
    <property type="project" value="GO_Central"/>
</dbReference>
<evidence type="ECO:0000313" key="7">
    <source>
        <dbReference type="EnsemblPlants" id="PNT65468"/>
    </source>
</evidence>
<protein>
    <recommendedName>
        <fullName evidence="5">RING-type domain-containing protein</fullName>
    </recommendedName>
</protein>
<dbReference type="Pfam" id="PF13639">
    <property type="entry name" value="zf-RING_2"/>
    <property type="match status" value="1"/>
</dbReference>
<keyword evidence="1" id="KW-0479">Metal-binding</keyword>
<evidence type="ECO:0000256" key="1">
    <source>
        <dbReference type="ARBA" id="ARBA00022723"/>
    </source>
</evidence>
<reference evidence="6 7" key="1">
    <citation type="journal article" date="2010" name="Nature">
        <title>Genome sequencing and analysis of the model grass Brachypodium distachyon.</title>
        <authorList>
            <consortium name="International Brachypodium Initiative"/>
        </authorList>
    </citation>
    <scope>NUCLEOTIDE SEQUENCE [LARGE SCALE GENOMIC DNA]</scope>
    <source>
        <strain evidence="6 7">Bd21</strain>
    </source>
</reference>
<keyword evidence="8" id="KW-1185">Reference proteome</keyword>
<evidence type="ECO:0000313" key="8">
    <source>
        <dbReference type="Proteomes" id="UP000008810"/>
    </source>
</evidence>
<dbReference type="SMART" id="SM00184">
    <property type="entry name" value="RING"/>
    <property type="match status" value="1"/>
</dbReference>
<dbReference type="InterPro" id="IPR001841">
    <property type="entry name" value="Znf_RING"/>
</dbReference>
<dbReference type="PANTHER" id="PTHR45931:SF23">
    <property type="entry name" value="OS12G0134500 PROTEIN"/>
    <property type="match status" value="1"/>
</dbReference>
<gene>
    <name evidence="6" type="ORF">BRADI_4g42915v3</name>
</gene>
<accession>A0A2K2CTW5</accession>
<dbReference type="OrthoDB" id="8062037at2759"/>
<dbReference type="EMBL" id="CM000883">
    <property type="protein sequence ID" value="PNT65468.1"/>
    <property type="molecule type" value="Genomic_DNA"/>
</dbReference>
<evidence type="ECO:0000313" key="6">
    <source>
        <dbReference type="EMBL" id="PNT65468.1"/>
    </source>
</evidence>
<dbReference type="EnsemblPlants" id="PNT65468">
    <property type="protein sequence ID" value="PNT65468"/>
    <property type="gene ID" value="BRADI_4g42915v3"/>
</dbReference>
<feature type="domain" description="RING-type" evidence="5">
    <location>
        <begin position="78"/>
        <end position="119"/>
    </location>
</feature>
<dbReference type="SUPFAM" id="SSF57850">
    <property type="entry name" value="RING/U-box"/>
    <property type="match status" value="1"/>
</dbReference>
<reference evidence="6" key="2">
    <citation type="submission" date="2017-06" db="EMBL/GenBank/DDBJ databases">
        <title>WGS assembly of Brachypodium distachyon.</title>
        <authorList>
            <consortium name="The International Brachypodium Initiative"/>
            <person name="Lucas S."/>
            <person name="Harmon-Smith M."/>
            <person name="Lail K."/>
            <person name="Tice H."/>
            <person name="Grimwood J."/>
            <person name="Bruce D."/>
            <person name="Barry K."/>
            <person name="Shu S."/>
            <person name="Lindquist E."/>
            <person name="Wang M."/>
            <person name="Pitluck S."/>
            <person name="Vogel J.P."/>
            <person name="Garvin D.F."/>
            <person name="Mockler T.C."/>
            <person name="Schmutz J."/>
            <person name="Rokhsar D."/>
            <person name="Bevan M.W."/>
        </authorList>
    </citation>
    <scope>NUCLEOTIDE SEQUENCE</scope>
    <source>
        <strain evidence="6">Bd21</strain>
    </source>
</reference>
<dbReference type="PROSITE" id="PS50089">
    <property type="entry name" value="ZF_RING_2"/>
    <property type="match status" value="1"/>
</dbReference>
<dbReference type="STRING" id="15368.A0A2K2CTW5"/>
<keyword evidence="3" id="KW-0862">Zinc</keyword>
<dbReference type="Proteomes" id="UP000008810">
    <property type="component" value="Chromosome 4"/>
</dbReference>
<dbReference type="PANTHER" id="PTHR45931">
    <property type="entry name" value="SI:CH211-59O9.10"/>
    <property type="match status" value="1"/>
</dbReference>
<dbReference type="InParanoid" id="A0A2K2CTW5"/>
<proteinExistence type="predicted"/>
<reference evidence="7" key="3">
    <citation type="submission" date="2018-08" db="UniProtKB">
        <authorList>
            <consortium name="EnsemblPlants"/>
        </authorList>
    </citation>
    <scope>IDENTIFICATION</scope>
    <source>
        <strain evidence="7">cv. Bd21</strain>
    </source>
</reference>
<dbReference type="GO" id="GO:0005634">
    <property type="term" value="C:nucleus"/>
    <property type="evidence" value="ECO:0000318"/>
    <property type="project" value="GO_Central"/>
</dbReference>
<dbReference type="GO" id="GO:0008270">
    <property type="term" value="F:zinc ion binding"/>
    <property type="evidence" value="ECO:0007669"/>
    <property type="project" value="UniProtKB-KW"/>
</dbReference>
<dbReference type="GO" id="GO:0061630">
    <property type="term" value="F:ubiquitin protein ligase activity"/>
    <property type="evidence" value="ECO:0000318"/>
    <property type="project" value="GO_Central"/>
</dbReference>
<evidence type="ECO:0000256" key="2">
    <source>
        <dbReference type="ARBA" id="ARBA00022771"/>
    </source>
</evidence>
<dbReference type="InterPro" id="IPR051834">
    <property type="entry name" value="RING_finger_E3_ligase"/>
</dbReference>
<sequence>MDSLTWLAELLELELEDAAREGPPRVPGPVNVPDLGDAADFDLYWSGPAAELFGAPPPASGHGCAAETTAAEAREDRCAVCLEKFKAGEKLRTLPCGHSFHQGCIFEWLGISGSCPLCRHRLPAERL</sequence>
<keyword evidence="2 4" id="KW-0863">Zinc-finger</keyword>
<dbReference type="AlphaFoldDB" id="A0A2K2CTW5"/>
<evidence type="ECO:0000256" key="4">
    <source>
        <dbReference type="PROSITE-ProRule" id="PRU00175"/>
    </source>
</evidence>
<evidence type="ECO:0000259" key="5">
    <source>
        <dbReference type="PROSITE" id="PS50089"/>
    </source>
</evidence>
<organism evidence="6">
    <name type="scientific">Brachypodium distachyon</name>
    <name type="common">Purple false brome</name>
    <name type="synonym">Trachynia distachya</name>
    <dbReference type="NCBI Taxonomy" id="15368"/>
    <lineage>
        <taxon>Eukaryota</taxon>
        <taxon>Viridiplantae</taxon>
        <taxon>Streptophyta</taxon>
        <taxon>Embryophyta</taxon>
        <taxon>Tracheophyta</taxon>
        <taxon>Spermatophyta</taxon>
        <taxon>Magnoliopsida</taxon>
        <taxon>Liliopsida</taxon>
        <taxon>Poales</taxon>
        <taxon>Poaceae</taxon>
        <taxon>BOP clade</taxon>
        <taxon>Pooideae</taxon>
        <taxon>Stipodae</taxon>
        <taxon>Brachypodieae</taxon>
        <taxon>Brachypodium</taxon>
    </lineage>
</organism>
<name>A0A2K2CTW5_BRADI</name>
<dbReference type="InterPro" id="IPR013083">
    <property type="entry name" value="Znf_RING/FYVE/PHD"/>
</dbReference>
<dbReference type="Gramene" id="PNT65468">
    <property type="protein sequence ID" value="PNT65468"/>
    <property type="gene ID" value="BRADI_4g42915v3"/>
</dbReference>